<name>A0A9N7N275_STRHE</name>
<keyword evidence="6" id="KW-1185">Reference proteome</keyword>
<evidence type="ECO:0000256" key="1">
    <source>
        <dbReference type="ARBA" id="ARBA00004370"/>
    </source>
</evidence>
<evidence type="ECO:0008006" key="7">
    <source>
        <dbReference type="Google" id="ProtNLM"/>
    </source>
</evidence>
<evidence type="ECO:0000313" key="6">
    <source>
        <dbReference type="Proteomes" id="UP001153555"/>
    </source>
</evidence>
<reference evidence="5" key="1">
    <citation type="submission" date="2019-12" db="EMBL/GenBank/DDBJ databases">
        <authorList>
            <person name="Scholes J."/>
        </authorList>
    </citation>
    <scope>NUCLEOTIDE SEQUENCE</scope>
</reference>
<comment type="caution">
    <text evidence="5">The sequence shown here is derived from an EMBL/GenBank/DDBJ whole genome shotgun (WGS) entry which is preliminary data.</text>
</comment>
<accession>A0A9N7N275</accession>
<keyword evidence="4" id="KW-0812">Transmembrane</keyword>
<sequence>MAGPSSKPHRPPPALQKSLSRRVSFNESTITGGKPHARPPISDFDAESQFSSAASAGGGGATRRRNRFCGSCCACFSIAAAVLLAVALLGGGIYFAFLQSNLPEVRFQRLDVSNITIDGETLMAASFDARLNATNGSGRVELRYVEMTAEVSSEGIEFPGVRLPDLRQSPHGTSEIRVRAAARRMVVEEAAGKDLKEKATMRVLVVSVVVRGHISYHFGGRQIDGLPFKIDCHSIDQTEIDSGHAPRCNTKLSPIG</sequence>
<dbReference type="GO" id="GO:0098542">
    <property type="term" value="P:defense response to other organism"/>
    <property type="evidence" value="ECO:0007669"/>
    <property type="project" value="InterPro"/>
</dbReference>
<dbReference type="EMBL" id="CACSLK010020742">
    <property type="protein sequence ID" value="CAA0820639.1"/>
    <property type="molecule type" value="Genomic_DNA"/>
</dbReference>
<keyword evidence="2 4" id="KW-0472">Membrane</keyword>
<evidence type="ECO:0000256" key="3">
    <source>
        <dbReference type="SAM" id="MobiDB-lite"/>
    </source>
</evidence>
<evidence type="ECO:0000256" key="4">
    <source>
        <dbReference type="SAM" id="Phobius"/>
    </source>
</evidence>
<dbReference type="GO" id="GO:0005886">
    <property type="term" value="C:plasma membrane"/>
    <property type="evidence" value="ECO:0007669"/>
    <property type="project" value="TreeGrafter"/>
</dbReference>
<organism evidence="5 6">
    <name type="scientific">Striga hermonthica</name>
    <name type="common">Purple witchweed</name>
    <name type="synonym">Buchnera hermonthica</name>
    <dbReference type="NCBI Taxonomy" id="68872"/>
    <lineage>
        <taxon>Eukaryota</taxon>
        <taxon>Viridiplantae</taxon>
        <taxon>Streptophyta</taxon>
        <taxon>Embryophyta</taxon>
        <taxon>Tracheophyta</taxon>
        <taxon>Spermatophyta</taxon>
        <taxon>Magnoliopsida</taxon>
        <taxon>eudicotyledons</taxon>
        <taxon>Gunneridae</taxon>
        <taxon>Pentapetalae</taxon>
        <taxon>asterids</taxon>
        <taxon>lamiids</taxon>
        <taxon>Lamiales</taxon>
        <taxon>Orobanchaceae</taxon>
        <taxon>Buchnereae</taxon>
        <taxon>Striga</taxon>
    </lineage>
</organism>
<proteinExistence type="predicted"/>
<dbReference type="PANTHER" id="PTHR31234:SF32">
    <property type="entry name" value="LATE EMBRYOGENESIS ABUNDANT (LEA) HYDROXYPROLINE-RICH GLYCOPROTEIN FAMILY"/>
    <property type="match status" value="1"/>
</dbReference>
<dbReference type="InterPro" id="IPR044839">
    <property type="entry name" value="NDR1-like"/>
</dbReference>
<keyword evidence="4" id="KW-1133">Transmembrane helix</keyword>
<dbReference type="PANTHER" id="PTHR31234">
    <property type="entry name" value="LATE EMBRYOGENESIS ABUNDANT (LEA) HYDROXYPROLINE-RICH GLYCOPROTEIN FAMILY"/>
    <property type="match status" value="1"/>
</dbReference>
<feature type="transmembrane region" description="Helical" evidence="4">
    <location>
        <begin position="73"/>
        <end position="97"/>
    </location>
</feature>
<protein>
    <recommendedName>
        <fullName evidence="7">Late embryogenesis abundant protein LEA-2 subgroup domain-containing protein</fullName>
    </recommendedName>
</protein>
<evidence type="ECO:0000256" key="2">
    <source>
        <dbReference type="ARBA" id="ARBA00023136"/>
    </source>
</evidence>
<dbReference type="AlphaFoldDB" id="A0A9N7N275"/>
<dbReference type="OrthoDB" id="1526082at2759"/>
<dbReference type="Proteomes" id="UP001153555">
    <property type="component" value="Unassembled WGS sequence"/>
</dbReference>
<evidence type="ECO:0000313" key="5">
    <source>
        <dbReference type="EMBL" id="CAA0820639.1"/>
    </source>
</evidence>
<feature type="compositionally biased region" description="Polar residues" evidence="3">
    <location>
        <begin position="17"/>
        <end position="31"/>
    </location>
</feature>
<gene>
    <name evidence="5" type="ORF">SHERM_18641</name>
</gene>
<feature type="region of interest" description="Disordered" evidence="3">
    <location>
        <begin position="1"/>
        <end position="44"/>
    </location>
</feature>
<comment type="subcellular location">
    <subcellularLocation>
        <location evidence="1">Membrane</location>
    </subcellularLocation>
</comment>